<dbReference type="PANTHER" id="PTHR30603">
    <property type="entry name" value="RNA POLYMERASE SIGMA FACTOR RPO"/>
    <property type="match status" value="1"/>
</dbReference>
<dbReference type="GO" id="GO:0003677">
    <property type="term" value="F:DNA binding"/>
    <property type="evidence" value="ECO:0007669"/>
    <property type="project" value="UniProtKB-KW"/>
</dbReference>
<accession>Q5WE25</accession>
<dbReference type="KEGG" id="bcl:ABC2851"/>
<keyword evidence="1" id="KW-0805">Transcription regulation</keyword>
<dbReference type="InterPro" id="IPR013325">
    <property type="entry name" value="RNA_pol_sigma_r2"/>
</dbReference>
<name>Q5WE25_SHOC1</name>
<sequence length="220" mass="25003">MKLTAEQNEMILSNMGLVHKIAKDLKWSIRSSWFHYSDLISVGTIGLINAVENYENKKGITFAAYAVPVIRRSMLKALNKQMAGLSVPDYIIELVPRLKSLENWGNLSVEEVASILGIPTKKARNLLIAVNRPDLISMDSEVKEDRDYNEVFGARTDYGMIYVNDFLNTLKERDKEILEAKLAGYSQQEIASMYGTSPQAISQRFKLNIRPKCKEYYAEV</sequence>
<reference evidence="6 7" key="5">
    <citation type="journal article" date="2007" name="Extremophiles">
        <title>Intragenomic diversity of the V1 regions of 16S rRNA genes in high-alkaline protease-producing Bacillus clausii spp.</title>
        <authorList>
            <person name="Kageyama Y."/>
            <person name="Takaki Y."/>
            <person name="Shimamura S."/>
            <person name="Nishi S."/>
            <person name="Nogi Y."/>
            <person name="Uchimura K."/>
            <person name="Kobayashi T."/>
            <person name="Hitomi J."/>
            <person name="Ozaki K."/>
            <person name="Kawai S."/>
            <person name="Ito S."/>
            <person name="Horikoshi K."/>
        </authorList>
    </citation>
    <scope>NUCLEOTIDE SEQUENCE [LARGE SCALE GENOMIC DNA]</scope>
    <source>
        <strain evidence="6 7">KSM-K16</strain>
    </source>
</reference>
<proteinExistence type="predicted"/>
<dbReference type="InterPro" id="IPR007627">
    <property type="entry name" value="RNA_pol_sigma70_r2"/>
</dbReference>
<dbReference type="RefSeq" id="WP_011247693.1">
    <property type="nucleotide sequence ID" value="NC_006582.1"/>
</dbReference>
<keyword evidence="4" id="KW-0804">Transcription</keyword>
<evidence type="ECO:0000259" key="5">
    <source>
        <dbReference type="PROSITE" id="PS00715"/>
    </source>
</evidence>
<dbReference type="InterPro" id="IPR050239">
    <property type="entry name" value="Sigma-70_RNA_pol_init_factors"/>
</dbReference>
<feature type="domain" description="RNA polymerase sigma-70" evidence="5">
    <location>
        <begin position="38"/>
        <end position="51"/>
    </location>
</feature>
<evidence type="ECO:0000313" key="7">
    <source>
        <dbReference type="Proteomes" id="UP000001168"/>
    </source>
</evidence>
<gene>
    <name evidence="6" type="ordered locus">ABC2851</name>
</gene>
<dbReference type="InterPro" id="IPR013324">
    <property type="entry name" value="RNA_pol_sigma_r3/r4-like"/>
</dbReference>
<dbReference type="InterPro" id="IPR000943">
    <property type="entry name" value="RNA_pol_sigma70"/>
</dbReference>
<evidence type="ECO:0000256" key="1">
    <source>
        <dbReference type="ARBA" id="ARBA00023015"/>
    </source>
</evidence>
<dbReference type="SUPFAM" id="SSF88659">
    <property type="entry name" value="Sigma3 and sigma4 domains of RNA polymerase sigma factors"/>
    <property type="match status" value="1"/>
</dbReference>
<dbReference type="Gene3D" id="1.20.140.160">
    <property type="match status" value="1"/>
</dbReference>
<dbReference type="eggNOG" id="COG0568">
    <property type="taxonomic scope" value="Bacteria"/>
</dbReference>
<evidence type="ECO:0000256" key="3">
    <source>
        <dbReference type="ARBA" id="ARBA00023125"/>
    </source>
</evidence>
<reference evidence="6 7" key="2">
    <citation type="journal article" date="1995" name="Appl. Microbiol. Biotechnol.">
        <title>Purification and properties of an alkaline protease from alkalophilic Bacillus sp. KSM-K16.</title>
        <authorList>
            <person name="Kobayashi T."/>
            <person name="Hakamada Y."/>
            <person name="Adachi S."/>
            <person name="Hitomi J."/>
            <person name="Yoshimatsu T."/>
            <person name="Koike K."/>
            <person name="Kawai S."/>
            <person name="Ito S."/>
        </authorList>
    </citation>
    <scope>NUCLEOTIDE SEQUENCE [LARGE SCALE GENOMIC DNA]</scope>
    <source>
        <strain evidence="6 7">KSM-K16</strain>
    </source>
</reference>
<reference evidence="7" key="4">
    <citation type="submission" date="2003-10" db="EMBL/GenBank/DDBJ databases">
        <title>The complete genome sequence of the alkaliphilic Bacillus clausii KSM-K16.</title>
        <authorList>
            <person name="Takaki Y."/>
            <person name="Kageyama Y."/>
            <person name="Shimamura S."/>
            <person name="Suzuki H."/>
            <person name="Nishi S."/>
            <person name="Hatada Y."/>
            <person name="Kawai S."/>
            <person name="Ito S."/>
            <person name="Horikoshi K."/>
        </authorList>
    </citation>
    <scope>NUCLEOTIDE SEQUENCE [LARGE SCALE GENOMIC DNA]</scope>
    <source>
        <strain evidence="7">KSM-K16</strain>
    </source>
</reference>
<dbReference type="Proteomes" id="UP000001168">
    <property type="component" value="Chromosome"/>
</dbReference>
<evidence type="ECO:0000256" key="4">
    <source>
        <dbReference type="ARBA" id="ARBA00023163"/>
    </source>
</evidence>
<dbReference type="STRING" id="66692.ABC2851"/>
<dbReference type="EMBL" id="AP006627">
    <property type="protein sequence ID" value="BAD65385.1"/>
    <property type="molecule type" value="Genomic_DNA"/>
</dbReference>
<dbReference type="Pfam" id="PF04542">
    <property type="entry name" value="Sigma70_r2"/>
    <property type="match status" value="1"/>
</dbReference>
<evidence type="ECO:0000256" key="2">
    <source>
        <dbReference type="ARBA" id="ARBA00023082"/>
    </source>
</evidence>
<keyword evidence="3" id="KW-0238">DNA-binding</keyword>
<reference evidence="6 7" key="1">
    <citation type="journal article" date="1994" name="J. Ferment. Bioeng.">
        <title>Molecular cloning and nucleotide sequence of the gene for an alkaline protease from the alkalophilic Bacillus sp. KSM-K16.</title>
        <authorList>
            <person name="Hakamada Y."/>
            <person name="Kobayashi T."/>
            <person name="Hitomi J."/>
            <person name="Kawai S."/>
            <person name="Ito S."/>
        </authorList>
    </citation>
    <scope>NUCLEOTIDE SEQUENCE [LARGE SCALE GENOMIC DNA]</scope>
    <source>
        <strain evidence="6 7">KSM-K16</strain>
    </source>
</reference>
<dbReference type="NCBIfam" id="TIGR02937">
    <property type="entry name" value="sigma70-ECF"/>
    <property type="match status" value="1"/>
</dbReference>
<dbReference type="OrthoDB" id="9783788at2"/>
<dbReference type="PANTHER" id="PTHR30603:SF60">
    <property type="entry name" value="RNA POLYMERASE SIGMA FACTOR RPOD"/>
    <property type="match status" value="1"/>
</dbReference>
<dbReference type="GO" id="GO:0016987">
    <property type="term" value="F:sigma factor activity"/>
    <property type="evidence" value="ECO:0007669"/>
    <property type="project" value="UniProtKB-KW"/>
</dbReference>
<dbReference type="HOGENOM" id="CLU_014793_3_5_9"/>
<keyword evidence="7" id="KW-1185">Reference proteome</keyword>
<dbReference type="SUPFAM" id="SSF88946">
    <property type="entry name" value="Sigma2 domain of RNA polymerase sigma factors"/>
    <property type="match status" value="1"/>
</dbReference>
<protein>
    <submittedName>
        <fullName evidence="6">DNA-directed RNA polymerase sigma factor</fullName>
    </submittedName>
</protein>
<dbReference type="GO" id="GO:0006352">
    <property type="term" value="P:DNA-templated transcription initiation"/>
    <property type="evidence" value="ECO:0007669"/>
    <property type="project" value="InterPro"/>
</dbReference>
<dbReference type="AlphaFoldDB" id="Q5WE25"/>
<dbReference type="PROSITE" id="PS00715">
    <property type="entry name" value="SIGMA70_1"/>
    <property type="match status" value="1"/>
</dbReference>
<keyword evidence="2" id="KW-0731">Sigma factor</keyword>
<reference evidence="6 7" key="3">
    <citation type="journal article" date="1997" name="Protein Eng.">
        <title>High-resolution crystal structure of M-protease: phylogeny aided analysis of the high-alkaline adaptation mechanism.</title>
        <authorList>
            <person name="Shirai T."/>
            <person name="Suzuki A."/>
            <person name="Yamane T."/>
            <person name="Ashida T."/>
            <person name="Kobayashi T."/>
            <person name="Ito S."/>
        </authorList>
    </citation>
    <scope>NUCLEOTIDE SEQUENCE [LARGE SCALE GENOMIC DNA]</scope>
    <source>
        <strain evidence="6 7">KSM-K16</strain>
    </source>
</reference>
<organism evidence="6 7">
    <name type="scientific">Shouchella clausii (strain KSM-K16)</name>
    <name type="common">Alkalihalobacillus clausii</name>
    <dbReference type="NCBI Taxonomy" id="66692"/>
    <lineage>
        <taxon>Bacteria</taxon>
        <taxon>Bacillati</taxon>
        <taxon>Bacillota</taxon>
        <taxon>Bacilli</taxon>
        <taxon>Bacillales</taxon>
        <taxon>Bacillaceae</taxon>
        <taxon>Shouchella</taxon>
    </lineage>
</organism>
<dbReference type="InterPro" id="IPR014284">
    <property type="entry name" value="RNA_pol_sigma-70_dom"/>
</dbReference>
<dbReference type="Gene3D" id="1.10.1740.10">
    <property type="match status" value="1"/>
</dbReference>
<keyword evidence="6" id="KW-0240">DNA-directed RNA polymerase</keyword>
<dbReference type="GO" id="GO:0000428">
    <property type="term" value="C:DNA-directed RNA polymerase complex"/>
    <property type="evidence" value="ECO:0007669"/>
    <property type="project" value="UniProtKB-KW"/>
</dbReference>
<evidence type="ECO:0000313" key="6">
    <source>
        <dbReference type="EMBL" id="BAD65385.1"/>
    </source>
</evidence>